<evidence type="ECO:0000256" key="7">
    <source>
        <dbReference type="SAM" id="Phobius"/>
    </source>
</evidence>
<dbReference type="InterPro" id="IPR003370">
    <property type="entry name" value="Chromate_transpt"/>
</dbReference>
<comment type="similarity">
    <text evidence="2">Belongs to the chromate ion transporter (CHR) (TC 2.A.51) family.</text>
</comment>
<reference evidence="8 9" key="1">
    <citation type="submission" date="2019-06" db="EMBL/GenBank/DDBJ databases">
        <title>Saccharibacillus brassicae sp. nov., an endophytic bacterium isolated from Chinese cabbage seeds (Brassica pekinensis).</title>
        <authorList>
            <person name="Jiang L."/>
            <person name="Lee J."/>
            <person name="Kim S.W."/>
        </authorList>
    </citation>
    <scope>NUCLEOTIDE SEQUENCE [LARGE SCALE GENOMIC DNA]</scope>
    <source>
        <strain evidence="9">KCTC 43072 / ATSA2</strain>
    </source>
</reference>
<evidence type="ECO:0000256" key="6">
    <source>
        <dbReference type="ARBA" id="ARBA00023136"/>
    </source>
</evidence>
<proteinExistence type="inferred from homology"/>
<keyword evidence="5 7" id="KW-1133">Transmembrane helix</keyword>
<accession>A0A4Y6UQR2</accession>
<keyword evidence="4 7" id="KW-0812">Transmembrane</keyword>
<evidence type="ECO:0000256" key="3">
    <source>
        <dbReference type="ARBA" id="ARBA00022475"/>
    </source>
</evidence>
<comment type="subcellular location">
    <subcellularLocation>
        <location evidence="1">Cell membrane</location>
        <topology evidence="1">Multi-pass membrane protein</topology>
    </subcellularLocation>
</comment>
<sequence>MLWELFALFFKVGCMAFGGGYAVMSLIQRETAERGWIDTPAFREIGSLSGMAPGSIATNSATLIGYAQAGPAGAIAATLGIVLPSLLLVVVLTAFFVRLHDKLGVKAVFYGLRPVVVALIVYAGIHFGFGGLTAQTLLGWPTIGMLLIGAGGLIALVKWKLHPLAVILLSAAAGIVLF</sequence>
<dbReference type="PANTHER" id="PTHR43663:SF1">
    <property type="entry name" value="CHROMATE TRANSPORTER"/>
    <property type="match status" value="1"/>
</dbReference>
<dbReference type="PANTHER" id="PTHR43663">
    <property type="entry name" value="CHROMATE TRANSPORT PROTEIN-RELATED"/>
    <property type="match status" value="1"/>
</dbReference>
<dbReference type="AlphaFoldDB" id="A0A4Y6UQR2"/>
<dbReference type="EMBL" id="CP041217">
    <property type="protein sequence ID" value="QDH19969.1"/>
    <property type="molecule type" value="Genomic_DNA"/>
</dbReference>
<protein>
    <submittedName>
        <fullName evidence="8">Chromate transporter</fullName>
    </submittedName>
</protein>
<dbReference type="Pfam" id="PF02417">
    <property type="entry name" value="Chromate_transp"/>
    <property type="match status" value="1"/>
</dbReference>
<dbReference type="GO" id="GO:0005886">
    <property type="term" value="C:plasma membrane"/>
    <property type="evidence" value="ECO:0007669"/>
    <property type="project" value="UniProtKB-SubCell"/>
</dbReference>
<organism evidence="8 9">
    <name type="scientific">Saccharibacillus brassicae</name>
    <dbReference type="NCBI Taxonomy" id="2583377"/>
    <lineage>
        <taxon>Bacteria</taxon>
        <taxon>Bacillati</taxon>
        <taxon>Bacillota</taxon>
        <taxon>Bacilli</taxon>
        <taxon>Bacillales</taxon>
        <taxon>Paenibacillaceae</taxon>
        <taxon>Saccharibacillus</taxon>
    </lineage>
</organism>
<evidence type="ECO:0000313" key="8">
    <source>
        <dbReference type="EMBL" id="QDH19969.1"/>
    </source>
</evidence>
<keyword evidence="9" id="KW-1185">Reference proteome</keyword>
<feature type="transmembrane region" description="Helical" evidence="7">
    <location>
        <begin position="6"/>
        <end position="27"/>
    </location>
</feature>
<name>A0A4Y6UQR2_SACBS</name>
<feature type="transmembrane region" description="Helical" evidence="7">
    <location>
        <begin position="73"/>
        <end position="95"/>
    </location>
</feature>
<dbReference type="Proteomes" id="UP000316968">
    <property type="component" value="Chromosome"/>
</dbReference>
<evidence type="ECO:0000256" key="5">
    <source>
        <dbReference type="ARBA" id="ARBA00022989"/>
    </source>
</evidence>
<dbReference type="OrthoDB" id="9027281at2"/>
<dbReference type="GO" id="GO:0015109">
    <property type="term" value="F:chromate transmembrane transporter activity"/>
    <property type="evidence" value="ECO:0007669"/>
    <property type="project" value="InterPro"/>
</dbReference>
<evidence type="ECO:0000256" key="1">
    <source>
        <dbReference type="ARBA" id="ARBA00004651"/>
    </source>
</evidence>
<feature type="transmembrane region" description="Helical" evidence="7">
    <location>
        <begin position="137"/>
        <end position="156"/>
    </location>
</feature>
<keyword evidence="6 7" id="KW-0472">Membrane</keyword>
<evidence type="ECO:0000256" key="4">
    <source>
        <dbReference type="ARBA" id="ARBA00022692"/>
    </source>
</evidence>
<dbReference type="KEGG" id="saca:FFV09_03280"/>
<evidence type="ECO:0000313" key="9">
    <source>
        <dbReference type="Proteomes" id="UP000316968"/>
    </source>
</evidence>
<dbReference type="RefSeq" id="WP_141446355.1">
    <property type="nucleotide sequence ID" value="NZ_CP041217.1"/>
</dbReference>
<evidence type="ECO:0000256" key="2">
    <source>
        <dbReference type="ARBA" id="ARBA00005262"/>
    </source>
</evidence>
<dbReference type="InterPro" id="IPR052518">
    <property type="entry name" value="CHR_Transporter"/>
</dbReference>
<feature type="transmembrane region" description="Helical" evidence="7">
    <location>
        <begin position="107"/>
        <end position="125"/>
    </location>
</feature>
<keyword evidence="3" id="KW-1003">Cell membrane</keyword>
<feature type="transmembrane region" description="Helical" evidence="7">
    <location>
        <begin position="48"/>
        <end position="67"/>
    </location>
</feature>
<gene>
    <name evidence="8" type="ORF">FFV09_03280</name>
</gene>